<dbReference type="Proteomes" id="UP001408356">
    <property type="component" value="Unassembled WGS sequence"/>
</dbReference>
<accession>A0ABR2V5V8</accession>
<keyword evidence="2" id="KW-0378">Hydrolase</keyword>
<evidence type="ECO:0000313" key="2">
    <source>
        <dbReference type="EMBL" id="KAK9422298.1"/>
    </source>
</evidence>
<sequence>MLSLKCLALALSGVIASPLAPRDSVTATVDLSTTRGTPQHLASGFIYGIPDNYPNQIPASWYTGIDFNYARTGGAQLGSPARGWIWGEFEGRLQSSLLNYEVSRQYGADVILLVHDIWGTDGVNSSTLWPGDNGNWADFDNYLATLLDALVDNDMLDGLVIDIWNEPELTVFWDRSLQQYIDMYIRVHKTIRADSRFDNVRISGPSMATAPIASNTWWTSWLSQIAGNNTVPDQWSYHLERGPADTTSDPQYTNASLAALLETYGLPEREVNINEYAVFDEMHPSGYVWWIARLERYNFWGLLGNWLSGTTLHDLFANLITKESDPYNYTATDYAAAPGWWVYRYYAQNMTGERVATTGSTDNLLDVYATKDNSTVRLLVGTRVASGTWSVQINGLSSVGYSTSGTVSISTWGFDGSDAFAVQGPPSFRNTVSHNFSDNTLTFPIYQTDTNTSWAFEFAVGG</sequence>
<dbReference type="EMBL" id="JARVKF010000124">
    <property type="protein sequence ID" value="KAK9422298.1"/>
    <property type="molecule type" value="Genomic_DNA"/>
</dbReference>
<keyword evidence="1" id="KW-0732">Signal</keyword>
<evidence type="ECO:0000313" key="3">
    <source>
        <dbReference type="Proteomes" id="UP001408356"/>
    </source>
</evidence>
<gene>
    <name evidence="2" type="ORF">SUNI508_04977</name>
</gene>
<keyword evidence="3" id="KW-1185">Reference proteome</keyword>
<protein>
    <submittedName>
        <fullName evidence="2">Glycoside hydrolase family 39 protein</fullName>
    </submittedName>
</protein>
<feature type="signal peptide" evidence="1">
    <location>
        <begin position="1"/>
        <end position="16"/>
    </location>
</feature>
<name>A0ABR2V5V8_9PEZI</name>
<comment type="caution">
    <text evidence="2">The sequence shown here is derived from an EMBL/GenBank/DDBJ whole genome shotgun (WGS) entry which is preliminary data.</text>
</comment>
<dbReference type="SUPFAM" id="SSF51445">
    <property type="entry name" value="(Trans)glycosidases"/>
    <property type="match status" value="1"/>
</dbReference>
<feature type="chain" id="PRO_5045719217" evidence="1">
    <location>
        <begin position="17"/>
        <end position="462"/>
    </location>
</feature>
<dbReference type="GO" id="GO:0016787">
    <property type="term" value="F:hydrolase activity"/>
    <property type="evidence" value="ECO:0007669"/>
    <property type="project" value="UniProtKB-KW"/>
</dbReference>
<reference evidence="2 3" key="1">
    <citation type="journal article" date="2024" name="J. Plant Pathol.">
        <title>Sequence and assembly of the genome of Seiridium unicorne, isolate CBS 538.82, causal agent of cypress canker disease.</title>
        <authorList>
            <person name="Scali E."/>
            <person name="Rocca G.D."/>
            <person name="Danti R."/>
            <person name="Garbelotto M."/>
            <person name="Barberini S."/>
            <person name="Baroncelli R."/>
            <person name="Emiliani G."/>
        </authorList>
    </citation>
    <scope>NUCLEOTIDE SEQUENCE [LARGE SCALE GENOMIC DNA]</scope>
    <source>
        <strain evidence="2 3">BM-138-508</strain>
    </source>
</reference>
<organism evidence="2 3">
    <name type="scientific">Seiridium unicorne</name>
    <dbReference type="NCBI Taxonomy" id="138068"/>
    <lineage>
        <taxon>Eukaryota</taxon>
        <taxon>Fungi</taxon>
        <taxon>Dikarya</taxon>
        <taxon>Ascomycota</taxon>
        <taxon>Pezizomycotina</taxon>
        <taxon>Sordariomycetes</taxon>
        <taxon>Xylariomycetidae</taxon>
        <taxon>Amphisphaeriales</taxon>
        <taxon>Sporocadaceae</taxon>
        <taxon>Seiridium</taxon>
    </lineage>
</organism>
<proteinExistence type="predicted"/>
<dbReference type="InterPro" id="IPR017853">
    <property type="entry name" value="GH"/>
</dbReference>
<evidence type="ECO:0000256" key="1">
    <source>
        <dbReference type="SAM" id="SignalP"/>
    </source>
</evidence>
<dbReference type="Gene3D" id="3.20.20.80">
    <property type="entry name" value="Glycosidases"/>
    <property type="match status" value="1"/>
</dbReference>